<feature type="transmembrane region" description="Helical" evidence="1">
    <location>
        <begin position="67"/>
        <end position="87"/>
    </location>
</feature>
<proteinExistence type="predicted"/>
<keyword evidence="1" id="KW-0472">Membrane</keyword>
<dbReference type="InterPro" id="IPR019277">
    <property type="entry name" value="DUF2304"/>
</dbReference>
<dbReference type="Proteomes" id="UP001056336">
    <property type="component" value="Chromosome"/>
</dbReference>
<feature type="transmembrane region" description="Helical" evidence="1">
    <location>
        <begin position="6"/>
        <end position="23"/>
    </location>
</feature>
<evidence type="ECO:0000313" key="2">
    <source>
        <dbReference type="EMBL" id="UQX88683.1"/>
    </source>
</evidence>
<reference evidence="2" key="1">
    <citation type="journal article" date="2018" name="Int. J. Syst. Evol. Microbiol.">
        <title>Jatrophihabitans telluris sp. nov., isolated from sediment soil of lava forest wetlands and the emended description of the genus Jatrophihabitans.</title>
        <authorList>
            <person name="Lee K.C."/>
            <person name="Suh M.K."/>
            <person name="Eom M.K."/>
            <person name="Kim K.K."/>
            <person name="Kim J.S."/>
            <person name="Kim D.S."/>
            <person name="Ko S.H."/>
            <person name="Shin Y.K."/>
            <person name="Lee J.S."/>
        </authorList>
    </citation>
    <scope>NUCLEOTIDE SEQUENCE</scope>
    <source>
        <strain evidence="2">N237</strain>
    </source>
</reference>
<name>A0ABY4QYG9_9ACTN</name>
<keyword evidence="1" id="KW-1133">Transmembrane helix</keyword>
<dbReference type="EMBL" id="CP097332">
    <property type="protein sequence ID" value="UQX88683.1"/>
    <property type="molecule type" value="Genomic_DNA"/>
</dbReference>
<accession>A0ABY4QYG9</accession>
<keyword evidence="1" id="KW-0812">Transmembrane</keyword>
<gene>
    <name evidence="2" type="ORF">M6D93_01465</name>
</gene>
<reference evidence="2" key="2">
    <citation type="submission" date="2022-05" db="EMBL/GenBank/DDBJ databases">
        <authorList>
            <person name="Kim J.-S."/>
            <person name="Lee K."/>
            <person name="Suh M."/>
            <person name="Eom M."/>
            <person name="Kim J.-S."/>
            <person name="Kim D.-S."/>
            <person name="Ko S.-H."/>
            <person name="Shin Y."/>
            <person name="Lee J.-S."/>
        </authorList>
    </citation>
    <scope>NUCLEOTIDE SEQUENCE</scope>
    <source>
        <strain evidence="2">N237</strain>
    </source>
</reference>
<keyword evidence="3" id="KW-1185">Reference proteome</keyword>
<dbReference type="Pfam" id="PF10066">
    <property type="entry name" value="DUF2304"/>
    <property type="match status" value="1"/>
</dbReference>
<protein>
    <submittedName>
        <fullName evidence="2">DUF2304 domain-containing protein</fullName>
    </submittedName>
</protein>
<evidence type="ECO:0000256" key="1">
    <source>
        <dbReference type="SAM" id="Phobius"/>
    </source>
</evidence>
<sequence>MNLIQVLLIVSVIAVVWGFRNRYRVGLRAGARLLGLLLCVLAILSIVQPGIAQEAAELVGVTRGTDLVLYLLVIVFAATSMGFYFHFRDIERRFASLARVIALNEAVTSQGLPDGHARTDSAEA</sequence>
<evidence type="ECO:0000313" key="3">
    <source>
        <dbReference type="Proteomes" id="UP001056336"/>
    </source>
</evidence>
<organism evidence="2 3">
    <name type="scientific">Jatrophihabitans telluris</name>
    <dbReference type="NCBI Taxonomy" id="2038343"/>
    <lineage>
        <taxon>Bacteria</taxon>
        <taxon>Bacillati</taxon>
        <taxon>Actinomycetota</taxon>
        <taxon>Actinomycetes</taxon>
        <taxon>Jatrophihabitantales</taxon>
        <taxon>Jatrophihabitantaceae</taxon>
        <taxon>Jatrophihabitans</taxon>
    </lineage>
</organism>
<dbReference type="RefSeq" id="WP_249772394.1">
    <property type="nucleotide sequence ID" value="NZ_CP097332.1"/>
</dbReference>
<feature type="transmembrane region" description="Helical" evidence="1">
    <location>
        <begin position="30"/>
        <end position="47"/>
    </location>
</feature>